<accession>A0ABW6BWM2</accession>
<reference evidence="2" key="1">
    <citation type="journal article" date="2019" name="Int. J. Syst. Evol. Microbiol.">
        <title>The Global Catalogue of Microorganisms (GCM) 10K type strain sequencing project: providing services to taxonomists for standard genome sequencing and annotation.</title>
        <authorList>
            <consortium name="The Broad Institute Genomics Platform"/>
            <consortium name="The Broad Institute Genome Sequencing Center for Infectious Disease"/>
            <person name="Wu L."/>
            <person name="Ma J."/>
        </authorList>
    </citation>
    <scope>NUCLEOTIDE SEQUENCE [LARGE SCALE GENOMIC DNA]</scope>
    <source>
        <strain evidence="2">KCTC 23984</strain>
    </source>
</reference>
<dbReference type="RefSeq" id="WP_377483422.1">
    <property type="nucleotide sequence ID" value="NZ_JBHUOX010000005.1"/>
</dbReference>
<protein>
    <submittedName>
        <fullName evidence="1">Uncharacterized protein</fullName>
    </submittedName>
</protein>
<gene>
    <name evidence="1" type="ORF">ACFS7Z_08640</name>
</gene>
<organism evidence="1 2">
    <name type="scientific">Pontibacter toksunensis</name>
    <dbReference type="NCBI Taxonomy" id="1332631"/>
    <lineage>
        <taxon>Bacteria</taxon>
        <taxon>Pseudomonadati</taxon>
        <taxon>Bacteroidota</taxon>
        <taxon>Cytophagia</taxon>
        <taxon>Cytophagales</taxon>
        <taxon>Hymenobacteraceae</taxon>
        <taxon>Pontibacter</taxon>
    </lineage>
</organism>
<dbReference type="Proteomes" id="UP001597641">
    <property type="component" value="Unassembled WGS sequence"/>
</dbReference>
<evidence type="ECO:0000313" key="2">
    <source>
        <dbReference type="Proteomes" id="UP001597641"/>
    </source>
</evidence>
<proteinExistence type="predicted"/>
<comment type="caution">
    <text evidence="1">The sequence shown here is derived from an EMBL/GenBank/DDBJ whole genome shotgun (WGS) entry which is preliminary data.</text>
</comment>
<name>A0ABW6BWM2_9BACT</name>
<dbReference type="EMBL" id="JBHUOX010000005">
    <property type="protein sequence ID" value="MFD3000423.1"/>
    <property type="molecule type" value="Genomic_DNA"/>
</dbReference>
<sequence length="199" mass="23685">MKTIQDETHLLFDSSYWDDQDIFACNKIRRGNEKYIRDYTLCEEYKEGNVTYMGYKQGGLVVEKDRCWYQEGFIRPSDVLCYRESVSDIEGKEINFNDLIICAITHGVLGRGATNKYFSILFRSVITGEFYSISYEYLTMYIAEEYMCEDSLLYFAYKVDFTEQELLEMSEENDDMALYNTQDFLSRRRKYKIRTAFSE</sequence>
<evidence type="ECO:0000313" key="1">
    <source>
        <dbReference type="EMBL" id="MFD3000423.1"/>
    </source>
</evidence>
<keyword evidence="2" id="KW-1185">Reference proteome</keyword>